<comment type="caution">
    <text evidence="1">The sequence shown here is derived from an EMBL/GenBank/DDBJ whole genome shotgun (WGS) entry which is preliminary data.</text>
</comment>
<name>A0A9Q1CU52_HOLLE</name>
<sequence>MQQGPDIVGLIVETCVCLHNLMRIRYPTLRNAQLDIEGDDHNVIPGEWRKTLNLQDLNVVVRPNRDTTAVKRQRQYLKLYFNSAAGSVPSQDKMIRLSQQAQT</sequence>
<organism evidence="1 2">
    <name type="scientific">Holothuria leucospilota</name>
    <name type="common">Black long sea cucumber</name>
    <name type="synonym">Mertensiothuria leucospilota</name>
    <dbReference type="NCBI Taxonomy" id="206669"/>
    <lineage>
        <taxon>Eukaryota</taxon>
        <taxon>Metazoa</taxon>
        <taxon>Echinodermata</taxon>
        <taxon>Eleutherozoa</taxon>
        <taxon>Echinozoa</taxon>
        <taxon>Holothuroidea</taxon>
        <taxon>Aspidochirotacea</taxon>
        <taxon>Aspidochirotida</taxon>
        <taxon>Holothuriidae</taxon>
        <taxon>Holothuria</taxon>
    </lineage>
</organism>
<accession>A0A9Q1CU52</accession>
<protein>
    <submittedName>
        <fullName evidence="1">Uncharacterized protein</fullName>
    </submittedName>
</protein>
<evidence type="ECO:0000313" key="2">
    <source>
        <dbReference type="Proteomes" id="UP001152320"/>
    </source>
</evidence>
<dbReference type="OrthoDB" id="10051515at2759"/>
<evidence type="ECO:0000313" key="1">
    <source>
        <dbReference type="EMBL" id="KAJ8050659.1"/>
    </source>
</evidence>
<keyword evidence="2" id="KW-1185">Reference proteome</keyword>
<dbReference type="AlphaFoldDB" id="A0A9Q1CU52"/>
<dbReference type="Proteomes" id="UP001152320">
    <property type="component" value="Chromosome 1"/>
</dbReference>
<reference evidence="1" key="1">
    <citation type="submission" date="2021-10" db="EMBL/GenBank/DDBJ databases">
        <title>Tropical sea cucumber genome reveals ecological adaptation and Cuvierian tubules defense mechanism.</title>
        <authorList>
            <person name="Chen T."/>
        </authorList>
    </citation>
    <scope>NUCLEOTIDE SEQUENCE</scope>
    <source>
        <strain evidence="1">Nanhai2018</strain>
        <tissue evidence="1">Muscle</tissue>
    </source>
</reference>
<gene>
    <name evidence="1" type="ORF">HOLleu_03948</name>
</gene>
<dbReference type="EMBL" id="JAIZAY010000001">
    <property type="protein sequence ID" value="KAJ8050659.1"/>
    <property type="molecule type" value="Genomic_DNA"/>
</dbReference>
<proteinExistence type="predicted"/>